<dbReference type="SMART" id="SM00079">
    <property type="entry name" value="PBPe"/>
    <property type="match status" value="1"/>
</dbReference>
<dbReference type="GO" id="GO:0016020">
    <property type="term" value="C:membrane"/>
    <property type="evidence" value="ECO:0007669"/>
    <property type="project" value="UniProtKB-SubCell"/>
</dbReference>
<keyword evidence="5" id="KW-0732">Signal</keyword>
<keyword evidence="14" id="KW-1015">Disulfide bond</keyword>
<keyword evidence="9 13" id="KW-0675">Receptor</keyword>
<dbReference type="PANTHER" id="PTHR18966">
    <property type="entry name" value="IONOTROPIC GLUTAMATE RECEPTOR"/>
    <property type="match status" value="1"/>
</dbReference>
<evidence type="ECO:0000256" key="11">
    <source>
        <dbReference type="ARBA" id="ARBA00023286"/>
    </source>
</evidence>
<evidence type="ECO:0000256" key="8">
    <source>
        <dbReference type="ARBA" id="ARBA00023136"/>
    </source>
</evidence>
<evidence type="ECO:0000256" key="9">
    <source>
        <dbReference type="ARBA" id="ARBA00023170"/>
    </source>
</evidence>
<dbReference type="Pfam" id="PF10613">
    <property type="entry name" value="Lig_chan-Glu_bd"/>
    <property type="match status" value="1"/>
</dbReference>
<dbReference type="Gene3D" id="3.40.50.2300">
    <property type="match status" value="2"/>
</dbReference>
<evidence type="ECO:0000256" key="4">
    <source>
        <dbReference type="ARBA" id="ARBA00022692"/>
    </source>
</evidence>
<comment type="similarity">
    <text evidence="2 13">Belongs to the glutamate-gated ion channel (TC 1.A.10.1) family.</text>
</comment>
<dbReference type="CDD" id="cd13686">
    <property type="entry name" value="GluR_Plant"/>
    <property type="match status" value="1"/>
</dbReference>
<evidence type="ECO:0000256" key="15">
    <source>
        <dbReference type="SAM" id="Phobius"/>
    </source>
</evidence>
<organism evidence="17 18">
    <name type="scientific">Nepenthes gracilis</name>
    <name type="common">Slender pitcher plant</name>
    <dbReference type="NCBI Taxonomy" id="150966"/>
    <lineage>
        <taxon>Eukaryota</taxon>
        <taxon>Viridiplantae</taxon>
        <taxon>Streptophyta</taxon>
        <taxon>Embryophyta</taxon>
        <taxon>Tracheophyta</taxon>
        <taxon>Spermatophyta</taxon>
        <taxon>Magnoliopsida</taxon>
        <taxon>eudicotyledons</taxon>
        <taxon>Gunneridae</taxon>
        <taxon>Pentapetalae</taxon>
        <taxon>Caryophyllales</taxon>
        <taxon>Nepenthaceae</taxon>
        <taxon>Nepenthes</taxon>
    </lineage>
</organism>
<evidence type="ECO:0000259" key="16">
    <source>
        <dbReference type="SMART" id="SM00079"/>
    </source>
</evidence>
<evidence type="ECO:0000256" key="2">
    <source>
        <dbReference type="ARBA" id="ARBA00008685"/>
    </source>
</evidence>
<feature type="disulfide bond" evidence="14">
    <location>
        <begin position="742"/>
        <end position="798"/>
    </location>
</feature>
<evidence type="ECO:0000313" key="18">
    <source>
        <dbReference type="Proteomes" id="UP001279734"/>
    </source>
</evidence>
<evidence type="ECO:0000256" key="12">
    <source>
        <dbReference type="ARBA" id="ARBA00023303"/>
    </source>
</evidence>
<evidence type="ECO:0000256" key="14">
    <source>
        <dbReference type="PIRSR" id="PIRSR037090-50"/>
    </source>
</evidence>
<dbReference type="Proteomes" id="UP001279734">
    <property type="component" value="Unassembled WGS sequence"/>
</dbReference>
<dbReference type="FunFam" id="3.40.50.2300:FF:000188">
    <property type="entry name" value="Glutamate receptor"/>
    <property type="match status" value="1"/>
</dbReference>
<dbReference type="PIRSF" id="PIRSF037090">
    <property type="entry name" value="Iontro_Glu-like_rcpt_pln"/>
    <property type="match status" value="1"/>
</dbReference>
<evidence type="ECO:0000256" key="3">
    <source>
        <dbReference type="ARBA" id="ARBA00022448"/>
    </source>
</evidence>
<comment type="function">
    <text evidence="13">Glutamate-gated receptor that probably acts as non-selective cation channel.</text>
</comment>
<evidence type="ECO:0000313" key="17">
    <source>
        <dbReference type="EMBL" id="GMH19544.1"/>
    </source>
</evidence>
<gene>
    <name evidence="17" type="ORF">Nepgr_021385</name>
</gene>
<comment type="caution">
    <text evidence="17">The sequence shown here is derived from an EMBL/GenBank/DDBJ whole genome shotgun (WGS) entry which is preliminary data.</text>
</comment>
<dbReference type="Gene3D" id="3.40.190.10">
    <property type="entry name" value="Periplasmic binding protein-like II"/>
    <property type="match status" value="2"/>
</dbReference>
<keyword evidence="10" id="KW-0325">Glycoprotein</keyword>
<comment type="subcellular location">
    <subcellularLocation>
        <location evidence="1">Membrane</location>
        <topology evidence="1">Multi-pass membrane protein</topology>
    </subcellularLocation>
</comment>
<dbReference type="SUPFAM" id="SSF53850">
    <property type="entry name" value="Periplasmic binding protein-like II"/>
    <property type="match status" value="1"/>
</dbReference>
<proteinExistence type="inferred from homology"/>
<feature type="transmembrane region" description="Helical" evidence="15">
    <location>
        <begin position="819"/>
        <end position="843"/>
    </location>
</feature>
<reference evidence="17" key="1">
    <citation type="submission" date="2023-05" db="EMBL/GenBank/DDBJ databases">
        <title>Nepenthes gracilis genome sequencing.</title>
        <authorList>
            <person name="Fukushima K."/>
        </authorList>
    </citation>
    <scope>NUCLEOTIDE SEQUENCE</scope>
    <source>
        <strain evidence="17">SING2019-196</strain>
    </source>
</reference>
<keyword evidence="6 15" id="KW-1133">Transmembrane helix</keyword>
<dbReference type="GO" id="GO:0015276">
    <property type="term" value="F:ligand-gated monoatomic ion channel activity"/>
    <property type="evidence" value="ECO:0007669"/>
    <property type="project" value="InterPro"/>
</dbReference>
<feature type="domain" description="Ionotropic glutamate receptor C-terminal" evidence="16">
    <location>
        <begin position="456"/>
        <end position="794"/>
    </location>
</feature>
<keyword evidence="18" id="KW-1185">Reference proteome</keyword>
<keyword evidence="11 13" id="KW-1071">Ligand-gated ion channel</keyword>
<dbReference type="Pfam" id="PF01094">
    <property type="entry name" value="ANF_receptor"/>
    <property type="match status" value="1"/>
</dbReference>
<keyword evidence="12 13" id="KW-0407">Ion channel</keyword>
<dbReference type="EMBL" id="BSYO01000020">
    <property type="protein sequence ID" value="GMH19544.1"/>
    <property type="molecule type" value="Genomic_DNA"/>
</dbReference>
<dbReference type="SUPFAM" id="SSF53822">
    <property type="entry name" value="Periplasmic binding protein-like I"/>
    <property type="match status" value="1"/>
</dbReference>
<dbReference type="InterPro" id="IPR001828">
    <property type="entry name" value="ANF_lig-bd_rcpt"/>
</dbReference>
<dbReference type="AlphaFoldDB" id="A0AAD3XWZ4"/>
<evidence type="ECO:0000256" key="5">
    <source>
        <dbReference type="ARBA" id="ARBA00022729"/>
    </source>
</evidence>
<feature type="transmembrane region" description="Helical" evidence="15">
    <location>
        <begin position="633"/>
        <end position="652"/>
    </location>
</feature>
<evidence type="ECO:0000256" key="1">
    <source>
        <dbReference type="ARBA" id="ARBA00004141"/>
    </source>
</evidence>
<dbReference type="InterPro" id="IPR028082">
    <property type="entry name" value="Peripla_BP_I"/>
</dbReference>
<evidence type="ECO:0000256" key="7">
    <source>
        <dbReference type="ARBA" id="ARBA00023065"/>
    </source>
</evidence>
<dbReference type="Pfam" id="PF00060">
    <property type="entry name" value="Lig_chan"/>
    <property type="match status" value="1"/>
</dbReference>
<evidence type="ECO:0000256" key="13">
    <source>
        <dbReference type="PIRNR" id="PIRNR037090"/>
    </source>
</evidence>
<name>A0AAD3XWZ4_NEPGR</name>
<protein>
    <recommendedName>
        <fullName evidence="13">Glutamate receptor</fullName>
    </recommendedName>
</protein>
<keyword evidence="8 13" id="KW-0472">Membrane</keyword>
<dbReference type="FunFam" id="3.40.190.10:FF:000054">
    <property type="entry name" value="Glutamate receptor"/>
    <property type="match status" value="1"/>
</dbReference>
<dbReference type="InterPro" id="IPR017103">
    <property type="entry name" value="Iontropic_Glu_rcpt_pln"/>
</dbReference>
<dbReference type="InterPro" id="IPR015683">
    <property type="entry name" value="Ionotropic_Glu_rcpt"/>
</dbReference>
<evidence type="ECO:0000256" key="6">
    <source>
        <dbReference type="ARBA" id="ARBA00022989"/>
    </source>
</evidence>
<keyword evidence="3 13" id="KW-0813">Transport</keyword>
<sequence length="904" mass="101005">MAFCVFPVMLRESLFRSVLKCFFFILFLVLGGTISSAAPAIDNDGNFSIGAILNFDSRVGREQKAAMEIAVQIFNAKSKSHKLAIYFDDSGGDPLQAAFAAEELIKEKKVKAIIGMEKWQEAALVADVGSRAKVPVLSLAAAAIAPPSAPLRWPFLVQIASDGAEQARCLAQIIHSYQWRRVIVAYEDQPSGFDSGILTLLTTALRQVGSEIEHRVVLPPLASLTDPKKAVRDQLDLITDQKFHSRVFVVLHSSLTLASHLFGEAEKRGLTGNHSVWLVARNIADRFASLNDLNIVNGALAIKTYYSKSRMSFKDFEAQFWIKYSEENPEEENPEPGFNSLLAYDGVIAIGNALHRSKPLLESILSSDFVGLSGRISFEENKIAHQPPYRIVNVVDAKLRELDFWIPGYGFSERLVHGTDSAMAREELSGNVTWPGNQIGVIPKGWEMPTKAKRMKIGLPQNHTFPNFVIVPPGENPPVSNYSGFCVELFREVLKLLDYEISYDFIPFPGTYEDLVDHVYNKSFDAIVGDITILSNRTDYVEFTQPFVESGLSMVLPEKSDASKGWIFLRPFRKELWLLTFASLIYTTFIIWVLEHRTNQEFRGSWKNQISASLWFTFSSLFFSQREQINSKFTRVVVVMWLFIVLVLTQSYTADLSSMLTVERMGPNATNVETLLLRNAKVGYDNETFLSEFLLDVVKFKQEHMIGIDSELEEFDKKFHSGDIAAAFFEVPYAKLFHVKYCTGYTITGPLYRFGGFGFVFQKGSPIAVDVSRGILSLTESGALRNLTKTWLNSDNECASDGTDDTGDDEKGRLDLKSFWGLFLVSSFTSSVCLLVGFVIPTLRKYACFRKNFQDGANGGIQMISFVEYVLHGEGGSLQTDDRAAAEQTQHAGDWGSSSLVLVS</sequence>
<dbReference type="FunFam" id="1.10.287.70:FF:000172">
    <property type="entry name" value="Glutamate receptor"/>
    <property type="match status" value="1"/>
</dbReference>
<evidence type="ECO:0000256" key="10">
    <source>
        <dbReference type="ARBA" id="ARBA00023180"/>
    </source>
</evidence>
<dbReference type="InterPro" id="IPR001320">
    <property type="entry name" value="Iontro_rcpt_C"/>
</dbReference>
<keyword evidence="4 15" id="KW-0812">Transmembrane</keyword>
<dbReference type="InterPro" id="IPR019594">
    <property type="entry name" value="Glu/Gly-bd"/>
</dbReference>
<accession>A0AAD3XWZ4</accession>
<keyword evidence="7 13" id="KW-0406">Ion transport</keyword>
<dbReference type="Gene3D" id="1.10.287.70">
    <property type="match status" value="1"/>
</dbReference>
<feature type="transmembrane region" description="Helical" evidence="15">
    <location>
        <begin position="576"/>
        <end position="594"/>
    </location>
</feature>